<dbReference type="STRING" id="383855.M3B1S5"/>
<feature type="region of interest" description="Disordered" evidence="1">
    <location>
        <begin position="1"/>
        <end position="23"/>
    </location>
</feature>
<dbReference type="InterPro" id="IPR051678">
    <property type="entry name" value="AGP_Transferase"/>
</dbReference>
<sequence length="503" mass="57168">MEDRFAPSEPIVESEAAQDKAEEEKYWGPIRRIDHSQIIDLAKNATKNPTSEWRVIKEPRGAFNQSYIVESDSQQRLNVRVPACGFHPRWNEVDAKLLHDTALGMEWIRQRTGLPIPELVSYDASLNNEIGAPYILMSYINGKPLNETWPGNGDDPAEVHEQRLKVLRQLSRLVVKFSSLQFDRFGALTFPIGDNENPGNPKDPIIDEALRLKDSNIFTIHRKFFGLPVDRSLAELVATRKEYAESVCEEKRRYHEAVAAAKNLRPRSSASVESKNKSDVVAGYHCLWAMMQDAFLAVARLGANEPEFALMQSDFNPQNILVNEDHEIVGLIDFDCTEAIPRQMAWCCVPHWLAADWNDDYMWPAEGGVLQHMSPEEFGMYRVEYCRLLREACEHDEGLSDHRFSSKSHIYRSLLSSYEDFDKIKGFVSNVMAEILPRNVKSLDSYAERIGKVGLQKGEEAWLQRRLEEYLRPDSCVAAVRTSEAQQDSPPAGGQRAGGRALE</sequence>
<reference evidence="3 4" key="1">
    <citation type="journal article" date="2012" name="PLoS Pathog.">
        <title>Diverse lifestyles and strategies of plant pathogenesis encoded in the genomes of eighteen Dothideomycetes fungi.</title>
        <authorList>
            <person name="Ohm R.A."/>
            <person name="Feau N."/>
            <person name="Henrissat B."/>
            <person name="Schoch C.L."/>
            <person name="Horwitz B.A."/>
            <person name="Barry K.W."/>
            <person name="Condon B.J."/>
            <person name="Copeland A.C."/>
            <person name="Dhillon B."/>
            <person name="Glaser F."/>
            <person name="Hesse C.N."/>
            <person name="Kosti I."/>
            <person name="LaButti K."/>
            <person name="Lindquist E.A."/>
            <person name="Lucas S."/>
            <person name="Salamov A.A."/>
            <person name="Bradshaw R.E."/>
            <person name="Ciuffetti L."/>
            <person name="Hamelin R.C."/>
            <person name="Kema G.H.J."/>
            <person name="Lawrence C."/>
            <person name="Scott J.A."/>
            <person name="Spatafora J.W."/>
            <person name="Turgeon B.G."/>
            <person name="de Wit P.J.G.M."/>
            <person name="Zhong S."/>
            <person name="Goodwin S.B."/>
            <person name="Grigoriev I.V."/>
        </authorList>
    </citation>
    <scope>NUCLEOTIDE SEQUENCE [LARGE SCALE GENOMIC DNA]</scope>
    <source>
        <strain evidence="3 4">CIRAD86</strain>
    </source>
</reference>
<evidence type="ECO:0000259" key="2">
    <source>
        <dbReference type="Pfam" id="PF01636"/>
    </source>
</evidence>
<proteinExistence type="predicted"/>
<keyword evidence="4" id="KW-1185">Reference proteome</keyword>
<feature type="region of interest" description="Disordered" evidence="1">
    <location>
        <begin position="480"/>
        <end position="503"/>
    </location>
</feature>
<dbReference type="VEuPathDB" id="FungiDB:MYCFIDRAFT_81812"/>
<dbReference type="EMBL" id="KB446558">
    <property type="protein sequence ID" value="EME83308.1"/>
    <property type="molecule type" value="Genomic_DNA"/>
</dbReference>
<dbReference type="KEGG" id="pfj:MYCFIDRAFT_81812"/>
<organism evidence="3 4">
    <name type="scientific">Pseudocercospora fijiensis (strain CIRAD86)</name>
    <name type="common">Black leaf streak disease fungus</name>
    <name type="synonym">Mycosphaerella fijiensis</name>
    <dbReference type="NCBI Taxonomy" id="383855"/>
    <lineage>
        <taxon>Eukaryota</taxon>
        <taxon>Fungi</taxon>
        <taxon>Dikarya</taxon>
        <taxon>Ascomycota</taxon>
        <taxon>Pezizomycotina</taxon>
        <taxon>Dothideomycetes</taxon>
        <taxon>Dothideomycetidae</taxon>
        <taxon>Mycosphaerellales</taxon>
        <taxon>Mycosphaerellaceae</taxon>
        <taxon>Pseudocercospora</taxon>
    </lineage>
</organism>
<dbReference type="PANTHER" id="PTHR21310">
    <property type="entry name" value="AMINOGLYCOSIDE PHOSPHOTRANSFERASE-RELATED-RELATED"/>
    <property type="match status" value="1"/>
</dbReference>
<dbReference type="GeneID" id="19341865"/>
<dbReference type="InterPro" id="IPR011009">
    <property type="entry name" value="Kinase-like_dom_sf"/>
</dbReference>
<gene>
    <name evidence="3" type="ORF">MYCFIDRAFT_81812</name>
</gene>
<dbReference type="HOGENOM" id="CLU_027206_1_0_1"/>
<accession>M3B1S5</accession>
<name>M3B1S5_PSEFD</name>
<dbReference type="Proteomes" id="UP000016932">
    <property type="component" value="Unassembled WGS sequence"/>
</dbReference>
<dbReference type="SUPFAM" id="SSF56112">
    <property type="entry name" value="Protein kinase-like (PK-like)"/>
    <property type="match status" value="1"/>
</dbReference>
<dbReference type="RefSeq" id="XP_007926036.1">
    <property type="nucleotide sequence ID" value="XM_007927845.1"/>
</dbReference>
<protein>
    <recommendedName>
        <fullName evidence="2">Aminoglycoside phosphotransferase domain-containing protein</fullName>
    </recommendedName>
</protein>
<feature type="domain" description="Aminoglycoside phosphotransferase" evidence="2">
    <location>
        <begin position="61"/>
        <end position="338"/>
    </location>
</feature>
<dbReference type="OrthoDB" id="10003767at2759"/>
<evidence type="ECO:0000256" key="1">
    <source>
        <dbReference type="SAM" id="MobiDB-lite"/>
    </source>
</evidence>
<dbReference type="Pfam" id="PF01636">
    <property type="entry name" value="APH"/>
    <property type="match status" value="1"/>
</dbReference>
<dbReference type="InterPro" id="IPR002575">
    <property type="entry name" value="Aminoglycoside_PTrfase"/>
</dbReference>
<dbReference type="AlphaFoldDB" id="M3B1S5"/>
<dbReference type="PANTHER" id="PTHR21310:SF51">
    <property type="entry name" value="AMINOGLYCOSIDE PHOSPHOTRANSFERASE DOMAIN-CONTAINING PROTEIN"/>
    <property type="match status" value="1"/>
</dbReference>
<feature type="compositionally biased region" description="Low complexity" evidence="1">
    <location>
        <begin position="492"/>
        <end position="503"/>
    </location>
</feature>
<evidence type="ECO:0000313" key="4">
    <source>
        <dbReference type="Proteomes" id="UP000016932"/>
    </source>
</evidence>
<evidence type="ECO:0000313" key="3">
    <source>
        <dbReference type="EMBL" id="EME83308.1"/>
    </source>
</evidence>
<dbReference type="eggNOG" id="ENOG502S3GD">
    <property type="taxonomic scope" value="Eukaryota"/>
</dbReference>